<sequence>MDEEVCQYFKIIWDDFPDTLSDGNYNFNRDHICQTYCGKKCTDYCESDTDKIMTGFVSLFKKLYDYNLINDDAPNSMNIVEYIIIWLIYMLKLKDDNTISNLKEAFNSYIHEHGGHILASTDYIDYSVNIEKLIDNKSYLVDMDKNTIFKFYNALKLLCSTYNDINSGTPDCTKYFEKTKEFVNEYQNLLNDNNINTKDGQHNKMLSTLSTDYDHFKSYCDEKCTGCNIIPPLPTTKTPEFSTPSHVEDIAHSSLQGSEVTSSSSSAGSKLISVLLIFSAIPLFLGIAYK</sequence>
<keyword evidence="1" id="KW-0472">Membrane</keyword>
<feature type="non-terminal residue" evidence="2">
    <location>
        <position position="290"/>
    </location>
</feature>
<dbReference type="Pfam" id="PF06022">
    <property type="entry name" value="Cir_Bir_Yir"/>
    <property type="match status" value="1"/>
</dbReference>
<dbReference type="InterPro" id="IPR006477">
    <property type="entry name" value="Yir_bir_cir"/>
</dbReference>
<dbReference type="NCBIfam" id="TIGR01590">
    <property type="entry name" value="yir-bir-cir_Pla"/>
    <property type="match status" value="1"/>
</dbReference>
<dbReference type="EMBL" id="FMIO01000274">
    <property type="protein sequence ID" value="SCL89218.1"/>
    <property type="molecule type" value="Genomic_DNA"/>
</dbReference>
<keyword evidence="1" id="KW-0812">Transmembrane</keyword>
<organism evidence="2 3">
    <name type="scientific">Plasmodium chabaudi adami</name>
    <dbReference type="NCBI Taxonomy" id="5826"/>
    <lineage>
        <taxon>Eukaryota</taxon>
        <taxon>Sar</taxon>
        <taxon>Alveolata</taxon>
        <taxon>Apicomplexa</taxon>
        <taxon>Aconoidasida</taxon>
        <taxon>Haemosporida</taxon>
        <taxon>Plasmodiidae</taxon>
        <taxon>Plasmodium</taxon>
        <taxon>Plasmodium (Vinckeia)</taxon>
    </lineage>
</organism>
<keyword evidence="1" id="KW-1133">Transmembrane helix</keyword>
<evidence type="ECO:0000256" key="1">
    <source>
        <dbReference type="SAM" id="Phobius"/>
    </source>
</evidence>
<name>A0A1D3L976_PLACE</name>
<protein>
    <submittedName>
        <fullName evidence="2">Plasmodium variant antigen protein Cir/Yir/Bir, putative</fullName>
    </submittedName>
</protein>
<evidence type="ECO:0000313" key="2">
    <source>
        <dbReference type="EMBL" id="SCL89218.1"/>
    </source>
</evidence>
<evidence type="ECO:0000313" key="3">
    <source>
        <dbReference type="Proteomes" id="UP000195879"/>
    </source>
</evidence>
<dbReference type="Proteomes" id="UP000195879">
    <property type="component" value="Unassembled WGS sequence"/>
</dbReference>
<feature type="transmembrane region" description="Helical" evidence="1">
    <location>
        <begin position="271"/>
        <end position="289"/>
    </location>
</feature>
<proteinExistence type="predicted"/>
<reference evidence="2 3" key="1">
    <citation type="submission" date="2016-08" db="EMBL/GenBank/DDBJ databases">
        <authorList>
            <consortium name="Pathogen Informatics"/>
        </authorList>
    </citation>
    <scope>NUCLEOTIDE SEQUENCE [LARGE SCALE GENOMIC DNA]</scope>
    <source>
        <strain evidence="2 3">DK</strain>
    </source>
</reference>
<accession>A0A1D3L976</accession>
<dbReference type="AlphaFoldDB" id="A0A1D3L976"/>
<gene>
    <name evidence="2" type="ORF">PCHDK_000515900</name>
</gene>